<sequence>MFRYDSFNYMLCESPTSCILTPPENWTGKDRHMTITVRTAPTVARKLVKQAPYTRRQIQQASKAEESGTAGATRERESLTAKFARDIRQAEAAISGTRAKAADFERAALTLHTKTHGRDKPMARLCALAGQLGGVMTPELASTLDHAAKRAADAADAAQDRLDNADAELRSTALLAQLSAHLPAVKFDSKHPSVAGIRRDYLSASQIAADRRKKAQP</sequence>
<comment type="caution">
    <text evidence="2">The sequence shown here is derived from an EMBL/GenBank/DDBJ whole genome shotgun (WGS) entry which is preliminary data.</text>
</comment>
<name>A0A366WZD1_9RHOB</name>
<dbReference type="EMBL" id="QOCE01000025">
    <property type="protein sequence ID" value="RBW56809.1"/>
    <property type="molecule type" value="Genomic_DNA"/>
</dbReference>
<gene>
    <name evidence="2" type="ORF">DS909_08885</name>
</gene>
<reference evidence="2 3" key="1">
    <citation type="submission" date="2018-07" db="EMBL/GenBank/DDBJ databases">
        <title>Modular assembly of carbohydrate-degrading microbial communities in the ocean.</title>
        <authorList>
            <person name="Enke T.N."/>
            <person name="Datta M.S."/>
            <person name="Schwartzman J.A."/>
            <person name="Cermak N."/>
            <person name="Schmitz D.A."/>
            <person name="Barrere J."/>
            <person name="Cordero O.X."/>
        </authorList>
    </citation>
    <scope>NUCLEOTIDE SEQUENCE [LARGE SCALE GENOMIC DNA]</scope>
    <source>
        <strain evidence="2 3">C3M10</strain>
    </source>
</reference>
<evidence type="ECO:0000256" key="1">
    <source>
        <dbReference type="SAM" id="MobiDB-lite"/>
    </source>
</evidence>
<dbReference type="AlphaFoldDB" id="A0A366WZD1"/>
<protein>
    <submittedName>
        <fullName evidence="2">Uncharacterized protein</fullName>
    </submittedName>
</protein>
<feature type="region of interest" description="Disordered" evidence="1">
    <location>
        <begin position="54"/>
        <end position="76"/>
    </location>
</feature>
<dbReference type="Proteomes" id="UP000252706">
    <property type="component" value="Unassembled WGS sequence"/>
</dbReference>
<evidence type="ECO:0000313" key="3">
    <source>
        <dbReference type="Proteomes" id="UP000252706"/>
    </source>
</evidence>
<proteinExistence type="predicted"/>
<organism evidence="2 3">
    <name type="scientific">Phaeobacter gallaeciensis</name>
    <dbReference type="NCBI Taxonomy" id="60890"/>
    <lineage>
        <taxon>Bacteria</taxon>
        <taxon>Pseudomonadati</taxon>
        <taxon>Pseudomonadota</taxon>
        <taxon>Alphaproteobacteria</taxon>
        <taxon>Rhodobacterales</taxon>
        <taxon>Roseobacteraceae</taxon>
        <taxon>Phaeobacter</taxon>
    </lineage>
</organism>
<accession>A0A366WZD1</accession>
<evidence type="ECO:0000313" key="2">
    <source>
        <dbReference type="EMBL" id="RBW56809.1"/>
    </source>
</evidence>